<keyword evidence="1" id="KW-1133">Transmembrane helix</keyword>
<evidence type="ECO:0000313" key="4">
    <source>
        <dbReference type="Proteomes" id="UP000276770"/>
    </source>
</evidence>
<dbReference type="Pfam" id="PF02517">
    <property type="entry name" value="Rce1-like"/>
    <property type="match status" value="1"/>
</dbReference>
<feature type="transmembrane region" description="Helical" evidence="1">
    <location>
        <begin position="166"/>
        <end position="185"/>
    </location>
</feature>
<dbReference type="GO" id="GO:0006508">
    <property type="term" value="P:proteolysis"/>
    <property type="evidence" value="ECO:0007669"/>
    <property type="project" value="UniProtKB-KW"/>
</dbReference>
<evidence type="ECO:0000256" key="1">
    <source>
        <dbReference type="SAM" id="Phobius"/>
    </source>
</evidence>
<protein>
    <submittedName>
        <fullName evidence="3">CPBP family intramembrane metalloprotease</fullName>
    </submittedName>
</protein>
<dbReference type="GO" id="GO:0080120">
    <property type="term" value="P:CAAX-box protein maturation"/>
    <property type="evidence" value="ECO:0007669"/>
    <property type="project" value="UniProtKB-ARBA"/>
</dbReference>
<evidence type="ECO:0000259" key="2">
    <source>
        <dbReference type="Pfam" id="PF02517"/>
    </source>
</evidence>
<organism evidence="3 4">
    <name type="scientific">Falsibacillus albus</name>
    <dbReference type="NCBI Taxonomy" id="2478915"/>
    <lineage>
        <taxon>Bacteria</taxon>
        <taxon>Bacillati</taxon>
        <taxon>Bacillota</taxon>
        <taxon>Bacilli</taxon>
        <taxon>Bacillales</taxon>
        <taxon>Bacillaceae</taxon>
        <taxon>Falsibacillus</taxon>
    </lineage>
</organism>
<accession>A0A3L7K2X8</accession>
<proteinExistence type="predicted"/>
<feature type="transmembrane region" description="Helical" evidence="1">
    <location>
        <begin position="51"/>
        <end position="77"/>
    </location>
</feature>
<dbReference type="InterPro" id="IPR003675">
    <property type="entry name" value="Rce1/LyrA-like_dom"/>
</dbReference>
<dbReference type="EMBL" id="RCVZ01000007">
    <property type="protein sequence ID" value="RLQ95062.1"/>
    <property type="molecule type" value="Genomic_DNA"/>
</dbReference>
<keyword evidence="3" id="KW-0378">Hydrolase</keyword>
<dbReference type="GO" id="GO:0008237">
    <property type="term" value="F:metallopeptidase activity"/>
    <property type="evidence" value="ECO:0007669"/>
    <property type="project" value="UniProtKB-KW"/>
</dbReference>
<feature type="transmembrane region" description="Helical" evidence="1">
    <location>
        <begin position="20"/>
        <end position="39"/>
    </location>
</feature>
<sequence>MKKQSEIIKSLTAQELAFHVYSTQFVLLTISILLGIFLFDSVREVFELFRWNTRFVLLGITMGSVVVLLDIGLMKLLPEKYYDDGGINEKIFKNRTILEILFFAITIAICEELLFRGIIQTHTNWIVGSIIFALIHIRYWGHWYLIVNILLLSLLISGLYEWTDQSLLAVMFMHFIIDFLLGIVVRENAKKALKEGMNHEN</sequence>
<feature type="transmembrane region" description="Helical" evidence="1">
    <location>
        <begin position="140"/>
        <end position="160"/>
    </location>
</feature>
<feature type="domain" description="CAAX prenyl protease 2/Lysostaphin resistance protein A-like" evidence="2">
    <location>
        <begin position="96"/>
        <end position="180"/>
    </location>
</feature>
<keyword evidence="1" id="KW-0472">Membrane</keyword>
<evidence type="ECO:0000313" key="3">
    <source>
        <dbReference type="EMBL" id="RLQ95062.1"/>
    </source>
</evidence>
<name>A0A3L7K2X8_9BACI</name>
<keyword evidence="1" id="KW-0812">Transmembrane</keyword>
<dbReference type="GO" id="GO:0004175">
    <property type="term" value="F:endopeptidase activity"/>
    <property type="evidence" value="ECO:0007669"/>
    <property type="project" value="UniProtKB-ARBA"/>
</dbReference>
<dbReference type="RefSeq" id="WP_121680718.1">
    <property type="nucleotide sequence ID" value="NZ_RCVZ01000007.1"/>
</dbReference>
<dbReference type="Proteomes" id="UP000276770">
    <property type="component" value="Unassembled WGS sequence"/>
</dbReference>
<keyword evidence="3" id="KW-0645">Protease</keyword>
<gene>
    <name evidence="3" type="ORF">D9X91_11205</name>
</gene>
<keyword evidence="4" id="KW-1185">Reference proteome</keyword>
<reference evidence="3 4" key="1">
    <citation type="submission" date="2018-10" db="EMBL/GenBank/DDBJ databases">
        <title>Falsibacillus sp. genome draft.</title>
        <authorList>
            <person name="Shi S."/>
        </authorList>
    </citation>
    <scope>NUCLEOTIDE SEQUENCE [LARGE SCALE GENOMIC DNA]</scope>
    <source>
        <strain evidence="3 4">GY 10110</strain>
    </source>
</reference>
<keyword evidence="3" id="KW-0482">Metalloprotease</keyword>
<comment type="caution">
    <text evidence="3">The sequence shown here is derived from an EMBL/GenBank/DDBJ whole genome shotgun (WGS) entry which is preliminary data.</text>
</comment>
<dbReference type="AlphaFoldDB" id="A0A3L7K2X8"/>
<feature type="transmembrane region" description="Helical" evidence="1">
    <location>
        <begin position="97"/>
        <end position="119"/>
    </location>
</feature>
<dbReference type="OrthoDB" id="1523022at2"/>